<evidence type="ECO:0000313" key="2">
    <source>
        <dbReference type="Proteomes" id="UP000027822"/>
    </source>
</evidence>
<keyword evidence="2" id="KW-1185">Reference proteome</keyword>
<protein>
    <submittedName>
        <fullName evidence="1">Uncharacterized protein</fullName>
    </submittedName>
</protein>
<sequence>MKPHRESVVAGNRWFTLTNIALECQAEAIAPRFGRWHRYELNSFRVTEARSFSCEEGWYREIFRPFST</sequence>
<organism evidence="1 2">
    <name type="scientific">Bacillus manliponensis</name>
    <dbReference type="NCBI Taxonomy" id="574376"/>
    <lineage>
        <taxon>Bacteria</taxon>
        <taxon>Bacillati</taxon>
        <taxon>Bacillota</taxon>
        <taxon>Bacilli</taxon>
        <taxon>Bacillales</taxon>
        <taxon>Bacillaceae</taxon>
        <taxon>Bacillus</taxon>
        <taxon>Bacillus cereus group</taxon>
    </lineage>
</organism>
<dbReference type="Proteomes" id="UP000027822">
    <property type="component" value="Unassembled WGS sequence"/>
</dbReference>
<gene>
    <name evidence="1" type="ORF">BAMA_13470</name>
</gene>
<reference evidence="1 2" key="1">
    <citation type="submission" date="2014-06" db="EMBL/GenBank/DDBJ databases">
        <title>Draft genome sequence of Bacillus manliponensis JCM 15802 (MCCC 1A00708).</title>
        <authorList>
            <person name="Lai Q."/>
            <person name="Liu Y."/>
            <person name="Shao Z."/>
        </authorList>
    </citation>
    <scope>NUCLEOTIDE SEQUENCE [LARGE SCALE GENOMIC DNA]</scope>
    <source>
        <strain evidence="1 2">JCM 15802</strain>
    </source>
</reference>
<dbReference type="STRING" id="574376.BAMA_13470"/>
<dbReference type="AlphaFoldDB" id="A0A073K1Z1"/>
<proteinExistence type="predicted"/>
<name>A0A073K1Z1_9BACI</name>
<evidence type="ECO:0000313" key="1">
    <source>
        <dbReference type="EMBL" id="KEK20427.1"/>
    </source>
</evidence>
<dbReference type="EMBL" id="JOTN01000003">
    <property type="protein sequence ID" value="KEK20427.1"/>
    <property type="molecule type" value="Genomic_DNA"/>
</dbReference>
<accession>A0A073K1Z1</accession>
<comment type="caution">
    <text evidence="1">The sequence shown here is derived from an EMBL/GenBank/DDBJ whole genome shotgun (WGS) entry which is preliminary data.</text>
</comment>